<dbReference type="EMBL" id="CM026423">
    <property type="protein sequence ID" value="KAG0583057.1"/>
    <property type="molecule type" value="Genomic_DNA"/>
</dbReference>
<feature type="transmembrane region" description="Helical" evidence="1">
    <location>
        <begin position="67"/>
        <end position="93"/>
    </location>
</feature>
<feature type="signal peptide" evidence="2">
    <location>
        <begin position="1"/>
        <end position="20"/>
    </location>
</feature>
<evidence type="ECO:0000313" key="4">
    <source>
        <dbReference type="Proteomes" id="UP000822688"/>
    </source>
</evidence>
<keyword evidence="2" id="KW-0732">Signal</keyword>
<comment type="caution">
    <text evidence="3">The sequence shown here is derived from an EMBL/GenBank/DDBJ whole genome shotgun (WGS) entry which is preliminary data.</text>
</comment>
<dbReference type="Proteomes" id="UP000822688">
    <property type="component" value="Chromosome 3"/>
</dbReference>
<sequence>MLCIPELIIKVMLMMMLGDADEASPFPANGCCFLEIFLISTVLFCYSCLLLGFYVPDASKVRFRWEGVWFFISVVEQLVCSNSILIYTFTAFVEVCRRRRPRNWRSCDQFGLERDQKNYVTSS</sequence>
<organism evidence="3 4">
    <name type="scientific">Ceratodon purpureus</name>
    <name type="common">Fire moss</name>
    <name type="synonym">Dicranum purpureum</name>
    <dbReference type="NCBI Taxonomy" id="3225"/>
    <lineage>
        <taxon>Eukaryota</taxon>
        <taxon>Viridiplantae</taxon>
        <taxon>Streptophyta</taxon>
        <taxon>Embryophyta</taxon>
        <taxon>Bryophyta</taxon>
        <taxon>Bryophytina</taxon>
        <taxon>Bryopsida</taxon>
        <taxon>Dicranidae</taxon>
        <taxon>Pseudoditrichales</taxon>
        <taxon>Ditrichaceae</taxon>
        <taxon>Ceratodon</taxon>
    </lineage>
</organism>
<protein>
    <submittedName>
        <fullName evidence="3">Uncharacterized protein</fullName>
    </submittedName>
</protein>
<proteinExistence type="predicted"/>
<reference evidence="3" key="1">
    <citation type="submission" date="2020-06" db="EMBL/GenBank/DDBJ databases">
        <title>WGS assembly of Ceratodon purpureus strain R40.</title>
        <authorList>
            <person name="Carey S.B."/>
            <person name="Jenkins J."/>
            <person name="Shu S."/>
            <person name="Lovell J.T."/>
            <person name="Sreedasyam A."/>
            <person name="Maumus F."/>
            <person name="Tiley G.P."/>
            <person name="Fernandez-Pozo N."/>
            <person name="Barry K."/>
            <person name="Chen C."/>
            <person name="Wang M."/>
            <person name="Lipzen A."/>
            <person name="Daum C."/>
            <person name="Saski C.A."/>
            <person name="Payton A.C."/>
            <person name="Mcbreen J.C."/>
            <person name="Conrad R.E."/>
            <person name="Kollar L.M."/>
            <person name="Olsson S."/>
            <person name="Huttunen S."/>
            <person name="Landis J.B."/>
            <person name="Wickett N.J."/>
            <person name="Johnson M.G."/>
            <person name="Rensing S.A."/>
            <person name="Grimwood J."/>
            <person name="Schmutz J."/>
            <person name="Mcdaniel S.F."/>
        </authorList>
    </citation>
    <scope>NUCLEOTIDE SEQUENCE</scope>
    <source>
        <strain evidence="3">R40</strain>
    </source>
</reference>
<evidence type="ECO:0000256" key="1">
    <source>
        <dbReference type="SAM" id="Phobius"/>
    </source>
</evidence>
<name>A0A8T0IJR2_CERPU</name>
<evidence type="ECO:0000256" key="2">
    <source>
        <dbReference type="SAM" id="SignalP"/>
    </source>
</evidence>
<feature type="chain" id="PRO_5035808822" evidence="2">
    <location>
        <begin position="21"/>
        <end position="123"/>
    </location>
</feature>
<gene>
    <name evidence="3" type="ORF">KC19_3G105900</name>
</gene>
<keyword evidence="1" id="KW-0812">Transmembrane</keyword>
<feature type="transmembrane region" description="Helical" evidence="1">
    <location>
        <begin position="32"/>
        <end position="55"/>
    </location>
</feature>
<keyword evidence="1" id="KW-1133">Transmembrane helix</keyword>
<evidence type="ECO:0000313" key="3">
    <source>
        <dbReference type="EMBL" id="KAG0583057.1"/>
    </source>
</evidence>
<keyword evidence="1" id="KW-0472">Membrane</keyword>
<keyword evidence="4" id="KW-1185">Reference proteome</keyword>
<dbReference type="AlphaFoldDB" id="A0A8T0IJR2"/>
<accession>A0A8T0IJR2</accession>